<keyword evidence="4" id="KW-0677">Repeat</keyword>
<keyword evidence="5" id="KW-0249">Electron transport</keyword>
<organism evidence="9 10">
    <name type="scientific">Halapricum desulfuricans</name>
    <dbReference type="NCBI Taxonomy" id="2841257"/>
    <lineage>
        <taxon>Archaea</taxon>
        <taxon>Methanobacteriati</taxon>
        <taxon>Methanobacteriota</taxon>
        <taxon>Stenosarchaea group</taxon>
        <taxon>Halobacteria</taxon>
        <taxon>Halobacteriales</taxon>
        <taxon>Haloarculaceae</taxon>
        <taxon>Halapricum</taxon>
    </lineage>
</organism>
<dbReference type="Gene3D" id="3.30.70.20">
    <property type="match status" value="2"/>
</dbReference>
<dbReference type="PROSITE" id="PS51379">
    <property type="entry name" value="4FE4S_FER_2"/>
    <property type="match status" value="3"/>
</dbReference>
<accession>A0A897N7I9</accession>
<keyword evidence="6" id="KW-0408">Iron</keyword>
<keyword evidence="2" id="KW-0004">4Fe-4S</keyword>
<dbReference type="PROSITE" id="PS00198">
    <property type="entry name" value="4FE4S_FER_1"/>
    <property type="match status" value="1"/>
</dbReference>
<evidence type="ECO:0000313" key="9">
    <source>
        <dbReference type="EMBL" id="QSG10360.1"/>
    </source>
</evidence>
<feature type="domain" description="4Fe-4S ferredoxin-type" evidence="8">
    <location>
        <begin position="62"/>
        <end position="96"/>
    </location>
</feature>
<feature type="domain" description="4Fe-4S ferredoxin-type" evidence="8">
    <location>
        <begin position="98"/>
        <end position="127"/>
    </location>
</feature>
<dbReference type="GO" id="GO:0016491">
    <property type="term" value="F:oxidoreductase activity"/>
    <property type="evidence" value="ECO:0007669"/>
    <property type="project" value="UniProtKB-KW"/>
</dbReference>
<dbReference type="GeneID" id="68853577"/>
<keyword evidence="10" id="KW-1185">Reference proteome</keyword>
<evidence type="ECO:0000313" key="10">
    <source>
        <dbReference type="Proteomes" id="UP000662973"/>
    </source>
</evidence>
<dbReference type="InterPro" id="IPR017896">
    <property type="entry name" value="4Fe4S_Fe-S-bd"/>
</dbReference>
<protein>
    <submittedName>
        <fullName evidence="9">Fe-S-cluster-containing dehydrogenase component</fullName>
        <ecNumber evidence="9">1.8.5.5</ecNumber>
    </submittedName>
</protein>
<evidence type="ECO:0000256" key="2">
    <source>
        <dbReference type="ARBA" id="ARBA00022485"/>
    </source>
</evidence>
<dbReference type="RefSeq" id="WP_229110501.1">
    <property type="nucleotide sequence ID" value="NZ_CP064788.1"/>
</dbReference>
<proteinExistence type="predicted"/>
<evidence type="ECO:0000256" key="4">
    <source>
        <dbReference type="ARBA" id="ARBA00022737"/>
    </source>
</evidence>
<dbReference type="InterPro" id="IPR050954">
    <property type="entry name" value="ET_IronSulfur_Cluster-Binding"/>
</dbReference>
<dbReference type="Pfam" id="PF13247">
    <property type="entry name" value="Fer4_11"/>
    <property type="match status" value="1"/>
</dbReference>
<dbReference type="AlphaFoldDB" id="A0A897N7I9"/>
<keyword evidence="1" id="KW-0813">Transport</keyword>
<dbReference type="Proteomes" id="UP000662973">
    <property type="component" value="Chromosome"/>
</dbReference>
<dbReference type="EMBL" id="CP064788">
    <property type="protein sequence ID" value="QSG10360.1"/>
    <property type="molecule type" value="Genomic_DNA"/>
</dbReference>
<evidence type="ECO:0000259" key="8">
    <source>
        <dbReference type="PROSITE" id="PS51379"/>
    </source>
</evidence>
<keyword evidence="7" id="KW-0411">Iron-sulfur</keyword>
<dbReference type="EC" id="1.8.5.5" evidence="9"/>
<dbReference type="InterPro" id="IPR017900">
    <property type="entry name" value="4Fe4S_Fe_S_CS"/>
</dbReference>
<evidence type="ECO:0000256" key="6">
    <source>
        <dbReference type="ARBA" id="ARBA00023004"/>
    </source>
</evidence>
<dbReference type="CDD" id="cd16371">
    <property type="entry name" value="DMSOR_beta_like"/>
    <property type="match status" value="1"/>
</dbReference>
<dbReference type="SUPFAM" id="SSF54862">
    <property type="entry name" value="4Fe-4S ferredoxins"/>
    <property type="match status" value="1"/>
</dbReference>
<dbReference type="PANTHER" id="PTHR43177">
    <property type="entry name" value="PROTEIN NRFC"/>
    <property type="match status" value="1"/>
</dbReference>
<gene>
    <name evidence="9" type="primary">hybA7</name>
    <name evidence="9" type="ORF">HSR122_2991</name>
</gene>
<name>A0A897N7I9_9EURY</name>
<dbReference type="GO" id="GO:0046872">
    <property type="term" value="F:metal ion binding"/>
    <property type="evidence" value="ECO:0007669"/>
    <property type="project" value="UniProtKB-KW"/>
</dbReference>
<dbReference type="GO" id="GO:0051539">
    <property type="term" value="F:4 iron, 4 sulfur cluster binding"/>
    <property type="evidence" value="ECO:0007669"/>
    <property type="project" value="UniProtKB-KW"/>
</dbReference>
<keyword evidence="3" id="KW-0479">Metal-binding</keyword>
<evidence type="ECO:0000256" key="5">
    <source>
        <dbReference type="ARBA" id="ARBA00022982"/>
    </source>
</evidence>
<evidence type="ECO:0000256" key="1">
    <source>
        <dbReference type="ARBA" id="ARBA00022448"/>
    </source>
</evidence>
<dbReference type="KEGG" id="hds:HSR122_2991"/>
<keyword evidence="9" id="KW-0560">Oxidoreductase</keyword>
<dbReference type="PANTHER" id="PTHR43177:SF5">
    <property type="entry name" value="ANAEROBIC DIMETHYL SULFOXIDE REDUCTASE CHAIN B-RELATED"/>
    <property type="match status" value="1"/>
</dbReference>
<evidence type="ECO:0000256" key="3">
    <source>
        <dbReference type="ARBA" id="ARBA00022723"/>
    </source>
</evidence>
<feature type="domain" description="4Fe-4S ferredoxin-type" evidence="8">
    <location>
        <begin position="8"/>
        <end position="38"/>
    </location>
</feature>
<reference evidence="9 10" key="1">
    <citation type="submission" date="2020-11" db="EMBL/GenBank/DDBJ databases">
        <title>Carbohydrate-dependent, anaerobic sulfur respiration: A novel catabolism in halophilic archaea.</title>
        <authorList>
            <person name="Sorokin D.Y."/>
            <person name="Messina E."/>
            <person name="Smedile F."/>
            <person name="La Cono V."/>
            <person name="Hallsworth J.E."/>
            <person name="Yakimov M.M."/>
        </authorList>
    </citation>
    <scope>NUCLEOTIDE SEQUENCE [LARGE SCALE GENOMIC DNA]</scope>
    <source>
        <strain evidence="9 10">HSR12-2</strain>
    </source>
</reference>
<evidence type="ECO:0000256" key="7">
    <source>
        <dbReference type="ARBA" id="ARBA00023014"/>
    </source>
</evidence>
<sequence length="222" mass="24137">MADRQDHWVFYFDPNRCIGCHACSISCKQFHGRDSDADDWRTVTHHEKGTHPASEEYDADTSSPIENVPISMSCMHCHDAPCEEVCPTEAIVKRDSDGIVTIDQDKCIGCKYCGWACPFGAPTYGDNGLMSKCNMCLDQGPGSGAGAESKNEQDNPIQPNCVSDCVGGAIKAGPEKEMVKEASQAAAERFKSNNERVIVEPFQGEENLDMVEHAATPDNAGD</sequence>